<dbReference type="Proteomes" id="UP000282084">
    <property type="component" value="Unassembled WGS sequence"/>
</dbReference>
<reference evidence="1 2" key="1">
    <citation type="submission" date="2018-10" db="EMBL/GenBank/DDBJ databases">
        <title>Sequencing the genomes of 1000 actinobacteria strains.</title>
        <authorList>
            <person name="Klenk H.-P."/>
        </authorList>
    </citation>
    <scope>NUCLEOTIDE SEQUENCE [LARGE SCALE GENOMIC DNA]</scope>
    <source>
        <strain evidence="1 2">DSM 43800</strain>
    </source>
</reference>
<comment type="caution">
    <text evidence="1">The sequence shown here is derived from an EMBL/GenBank/DDBJ whole genome shotgun (WGS) entry which is preliminary data.</text>
</comment>
<keyword evidence="2" id="KW-1185">Reference proteome</keyword>
<dbReference type="AlphaFoldDB" id="A0A495WAN8"/>
<gene>
    <name evidence="1" type="ORF">C8E97_5601</name>
</gene>
<protein>
    <submittedName>
        <fullName evidence="1">Uncharacterized protein</fullName>
    </submittedName>
</protein>
<accession>A0A495WAN8</accession>
<dbReference type="EMBL" id="RBXO01000001">
    <property type="protein sequence ID" value="RKT56888.1"/>
    <property type="molecule type" value="Genomic_DNA"/>
</dbReference>
<evidence type="ECO:0000313" key="2">
    <source>
        <dbReference type="Proteomes" id="UP000282084"/>
    </source>
</evidence>
<proteinExistence type="predicted"/>
<name>A0A495WAN8_9PSEU</name>
<organism evidence="1 2">
    <name type="scientific">Saccharothrix australiensis</name>
    <dbReference type="NCBI Taxonomy" id="2072"/>
    <lineage>
        <taxon>Bacteria</taxon>
        <taxon>Bacillati</taxon>
        <taxon>Actinomycetota</taxon>
        <taxon>Actinomycetes</taxon>
        <taxon>Pseudonocardiales</taxon>
        <taxon>Pseudonocardiaceae</taxon>
        <taxon>Saccharothrix</taxon>
    </lineage>
</organism>
<evidence type="ECO:0000313" key="1">
    <source>
        <dbReference type="EMBL" id="RKT56888.1"/>
    </source>
</evidence>
<sequence>MTPITSAPVGPALARAHHLLRQDMLGYLDSVEHLTSEHDVEDDTILTVARTEVPRLIAVLRATVADHRADRDGRCLGCPPTPVDGRMVRRGWPCPVLDRAQGFLNDPDSVYDAVPYERR</sequence>
<dbReference type="RefSeq" id="WP_170212013.1">
    <property type="nucleotide sequence ID" value="NZ_RBXO01000001.1"/>
</dbReference>